<name>A0A7C9HQ05_9DEIO</name>
<protein>
    <submittedName>
        <fullName evidence="1">Uncharacterized protein</fullName>
    </submittedName>
</protein>
<dbReference type="AlphaFoldDB" id="A0A7C9HQ05"/>
<sequence length="124" mass="13522">MRLRSDEVLTARGQGKFYPELTVHAEKNVVTFTDLMVGTTVQKTLPAATLNMLGNFTRLVLGAPISGQKLSACYRQLQTEARCTVGGGKVRLASGATKTFKAWFRTVDDGEGYSSVNYAIELDD</sequence>
<proteinExistence type="predicted"/>
<comment type="caution">
    <text evidence="1">The sequence shown here is derived from an EMBL/GenBank/DDBJ whole genome shotgun (WGS) entry which is preliminary data.</text>
</comment>
<gene>
    <name evidence="1" type="ORF">GO986_02695</name>
</gene>
<evidence type="ECO:0000313" key="2">
    <source>
        <dbReference type="Proteomes" id="UP000483286"/>
    </source>
</evidence>
<dbReference type="RefSeq" id="WP_157457661.1">
    <property type="nucleotide sequence ID" value="NZ_WQLB01000002.1"/>
</dbReference>
<evidence type="ECO:0000313" key="1">
    <source>
        <dbReference type="EMBL" id="MVN85667.1"/>
    </source>
</evidence>
<accession>A0A7C9HQ05</accession>
<reference evidence="1 2" key="1">
    <citation type="submission" date="2019-12" db="EMBL/GenBank/DDBJ databases">
        <title>Deinococcus sp. HMF7620 Genome sequencing and assembly.</title>
        <authorList>
            <person name="Kang H."/>
            <person name="Kim H."/>
            <person name="Joh K."/>
        </authorList>
    </citation>
    <scope>NUCLEOTIDE SEQUENCE [LARGE SCALE GENOMIC DNA]</scope>
    <source>
        <strain evidence="1 2">HMF7620</strain>
    </source>
</reference>
<dbReference type="Proteomes" id="UP000483286">
    <property type="component" value="Unassembled WGS sequence"/>
</dbReference>
<organism evidence="1 2">
    <name type="scientific">Deinococcus arboris</name>
    <dbReference type="NCBI Taxonomy" id="2682977"/>
    <lineage>
        <taxon>Bacteria</taxon>
        <taxon>Thermotogati</taxon>
        <taxon>Deinococcota</taxon>
        <taxon>Deinococci</taxon>
        <taxon>Deinococcales</taxon>
        <taxon>Deinococcaceae</taxon>
        <taxon>Deinococcus</taxon>
    </lineage>
</organism>
<keyword evidence="2" id="KW-1185">Reference proteome</keyword>
<dbReference type="EMBL" id="WQLB01000002">
    <property type="protein sequence ID" value="MVN85667.1"/>
    <property type="molecule type" value="Genomic_DNA"/>
</dbReference>